<feature type="signal peptide" evidence="1">
    <location>
        <begin position="1"/>
        <end position="33"/>
    </location>
</feature>
<keyword evidence="1" id="KW-0732">Signal</keyword>
<accession>A0A7W5E4Q5</accession>
<reference evidence="2 3" key="1">
    <citation type="submission" date="2020-08" db="EMBL/GenBank/DDBJ databases">
        <title>Genomic Encyclopedia of Type Strains, Phase III (KMG-III): the genomes of soil and plant-associated and newly described type strains.</title>
        <authorList>
            <person name="Whitman W."/>
        </authorList>
    </citation>
    <scope>NUCLEOTIDE SEQUENCE [LARGE SCALE GENOMIC DNA]</scope>
    <source>
        <strain evidence="2 3">CECT 8075</strain>
    </source>
</reference>
<dbReference type="AlphaFoldDB" id="A0A7W5E4Q5"/>
<organism evidence="2 3">
    <name type="scientific">Aporhodopirellula rubra</name>
    <dbReference type="NCBI Taxonomy" id="980271"/>
    <lineage>
        <taxon>Bacteria</taxon>
        <taxon>Pseudomonadati</taxon>
        <taxon>Planctomycetota</taxon>
        <taxon>Planctomycetia</taxon>
        <taxon>Pirellulales</taxon>
        <taxon>Pirellulaceae</taxon>
        <taxon>Aporhodopirellula</taxon>
    </lineage>
</organism>
<keyword evidence="3" id="KW-1185">Reference proteome</keyword>
<proteinExistence type="predicted"/>
<evidence type="ECO:0000313" key="3">
    <source>
        <dbReference type="Proteomes" id="UP000536179"/>
    </source>
</evidence>
<keyword evidence="2" id="KW-0238">DNA-binding</keyword>
<dbReference type="RefSeq" id="WP_184307799.1">
    <property type="nucleotide sequence ID" value="NZ_JACHXU010000022.1"/>
</dbReference>
<comment type="caution">
    <text evidence="2">The sequence shown here is derived from an EMBL/GenBank/DDBJ whole genome shotgun (WGS) entry which is preliminary data.</text>
</comment>
<feature type="chain" id="PRO_5030561624" evidence="1">
    <location>
        <begin position="34"/>
        <end position="402"/>
    </location>
</feature>
<name>A0A7W5E4Q5_9BACT</name>
<dbReference type="GO" id="GO:0003677">
    <property type="term" value="F:DNA binding"/>
    <property type="evidence" value="ECO:0007669"/>
    <property type="project" value="UniProtKB-KW"/>
</dbReference>
<dbReference type="EMBL" id="JACHXU010000022">
    <property type="protein sequence ID" value="MBB3209312.1"/>
    <property type="molecule type" value="Genomic_DNA"/>
</dbReference>
<evidence type="ECO:0000313" key="2">
    <source>
        <dbReference type="EMBL" id="MBB3209312.1"/>
    </source>
</evidence>
<dbReference type="Proteomes" id="UP000536179">
    <property type="component" value="Unassembled WGS sequence"/>
</dbReference>
<evidence type="ECO:0000256" key="1">
    <source>
        <dbReference type="SAM" id="SignalP"/>
    </source>
</evidence>
<gene>
    <name evidence="2" type="ORF">FHS27_005152</name>
</gene>
<sequence length="402" mass="43194">MRVIAPFQISSLRIARVALSGLLVGSIASVVNAHEGHDHSASQLTATTNAAEAATSSTFQVGDKTYRWEHREDLGKMSDKMIAAAKGGLHNNADQDQKTNEMVTVVSRYGLVALDPEMKEWKLVDDQDPKFASGMNSHGADCFLFNGESLWAFSSTNTGEVVISKRGEILASLTSPKGGEFDDEKINEYYRKGGKFAPCDVVFAPEAQSLIVVTGYAPGDYALTAKNVDGTWKWSGAAWGGKTNQGGPFSTAHGVEVTKIDGNEVVEVASRAHGRIYGFTASGEMIQMPGAFDEKFIQLPARSNPCNLSLHGNEMFLPLLNPLADSNGVAPVLIVSDGKPVGRLVPAEYEGLNYMHHMHGFCAVERDGKLFGIALSWPNGGENNNGKRNDGRIAIFEAVAAE</sequence>
<protein>
    <submittedName>
        <fullName evidence="2">Antitoxin (DNA-binding transcriptional repressor) of toxin-antitoxin stability system</fullName>
    </submittedName>
</protein>